<accession>A0A0A0JXH6</accession>
<dbReference type="InterPro" id="IPR000073">
    <property type="entry name" value="AB_hydrolase_1"/>
</dbReference>
<dbReference type="RefSeq" id="WP_211254672.1">
    <property type="nucleotide sequence ID" value="NZ_AVPL01000008.1"/>
</dbReference>
<reference evidence="2 3" key="1">
    <citation type="submission" date="2013-08" db="EMBL/GenBank/DDBJ databases">
        <title>The genome sequence of Knoellia aerolata.</title>
        <authorList>
            <person name="Zhu W."/>
            <person name="Wang G."/>
        </authorList>
    </citation>
    <scope>NUCLEOTIDE SEQUENCE [LARGE SCALE GENOMIC DNA]</scope>
    <source>
        <strain evidence="2 3">DSM 18566</strain>
    </source>
</reference>
<evidence type="ECO:0000259" key="1">
    <source>
        <dbReference type="Pfam" id="PF12697"/>
    </source>
</evidence>
<evidence type="ECO:0000313" key="2">
    <source>
        <dbReference type="EMBL" id="KGN42145.1"/>
    </source>
</evidence>
<dbReference type="SUPFAM" id="SSF53474">
    <property type="entry name" value="alpha/beta-Hydrolases"/>
    <property type="match status" value="1"/>
</dbReference>
<protein>
    <recommendedName>
        <fullName evidence="1">AB hydrolase-1 domain-containing protein</fullName>
    </recommendedName>
</protein>
<keyword evidence="3" id="KW-1185">Reference proteome</keyword>
<dbReference type="InterPro" id="IPR029058">
    <property type="entry name" value="AB_hydrolase_fold"/>
</dbReference>
<dbReference type="eggNOG" id="COG2267">
    <property type="taxonomic scope" value="Bacteria"/>
</dbReference>
<dbReference type="PRINTS" id="PR00111">
    <property type="entry name" value="ABHYDROLASE"/>
</dbReference>
<name>A0A0A0JXH6_9MICO</name>
<dbReference type="Proteomes" id="UP000030013">
    <property type="component" value="Unassembled WGS sequence"/>
</dbReference>
<dbReference type="PANTHER" id="PTHR46438">
    <property type="entry name" value="ALPHA/BETA-HYDROLASES SUPERFAMILY PROTEIN"/>
    <property type="match status" value="1"/>
</dbReference>
<comment type="caution">
    <text evidence="2">The sequence shown here is derived from an EMBL/GenBank/DDBJ whole genome shotgun (WGS) entry which is preliminary data.</text>
</comment>
<sequence length="324" mass="34737">MTARDVGPGVRTGPAPWSFTGDTGGTGFVSDLDGGPVHWVRWGEAGRTDTDPLLLVHGLGGSHLNWCLVAPDWARDRSVFAMDLRGFGMTPGFPRPTSVISNRDLVIAFIEQVVGRPVVLVGNSMGGMVSALVAASRPDLVRATVLVDPALPLVVARPDPRVAARFGLFAIPRVAEVSMRRNRTRLSPEALVGQLVSLCFADPTRIDAAVLGELAALARARAADPGQGDIERGFTGAARSLLLVLGRRGRYSRLLAGLEGPVLLIQGDRDRLVHVDAARRVARDNPRWTYVELAGVGHTPQLEVPEETIRVVRGWLADALEPRA</sequence>
<dbReference type="STRING" id="1385519.N801_02750"/>
<feature type="domain" description="AB hydrolase-1" evidence="1">
    <location>
        <begin position="53"/>
        <end position="310"/>
    </location>
</feature>
<dbReference type="AlphaFoldDB" id="A0A0A0JXH6"/>
<dbReference type="Pfam" id="PF12697">
    <property type="entry name" value="Abhydrolase_6"/>
    <property type="match status" value="1"/>
</dbReference>
<dbReference type="EMBL" id="AVPL01000008">
    <property type="protein sequence ID" value="KGN42145.1"/>
    <property type="molecule type" value="Genomic_DNA"/>
</dbReference>
<dbReference type="GO" id="GO:0003824">
    <property type="term" value="F:catalytic activity"/>
    <property type="evidence" value="ECO:0007669"/>
    <property type="project" value="UniProtKB-ARBA"/>
</dbReference>
<proteinExistence type="predicted"/>
<organism evidence="2 3">
    <name type="scientific">Knoellia aerolata DSM 18566</name>
    <dbReference type="NCBI Taxonomy" id="1385519"/>
    <lineage>
        <taxon>Bacteria</taxon>
        <taxon>Bacillati</taxon>
        <taxon>Actinomycetota</taxon>
        <taxon>Actinomycetes</taxon>
        <taxon>Micrococcales</taxon>
        <taxon>Intrasporangiaceae</taxon>
        <taxon>Knoellia</taxon>
    </lineage>
</organism>
<gene>
    <name evidence="2" type="ORF">N801_02750</name>
</gene>
<dbReference type="Gene3D" id="3.40.50.1820">
    <property type="entry name" value="alpha/beta hydrolase"/>
    <property type="match status" value="1"/>
</dbReference>
<evidence type="ECO:0000313" key="3">
    <source>
        <dbReference type="Proteomes" id="UP000030013"/>
    </source>
</evidence>